<dbReference type="GO" id="GO:0005198">
    <property type="term" value="F:structural molecule activity"/>
    <property type="evidence" value="ECO:0007669"/>
    <property type="project" value="InterPro"/>
</dbReference>
<accession>A0AAX6QM86</accession>
<organism evidence="4 5">
    <name type="scientific">Heterocephalus glaber</name>
    <name type="common">Naked mole rat</name>
    <dbReference type="NCBI Taxonomy" id="10181"/>
    <lineage>
        <taxon>Eukaryota</taxon>
        <taxon>Metazoa</taxon>
        <taxon>Chordata</taxon>
        <taxon>Craniata</taxon>
        <taxon>Vertebrata</taxon>
        <taxon>Euteleostomi</taxon>
        <taxon>Mammalia</taxon>
        <taxon>Eutheria</taxon>
        <taxon>Euarchontoglires</taxon>
        <taxon>Glires</taxon>
        <taxon>Rodentia</taxon>
        <taxon>Hystricomorpha</taxon>
        <taxon>Bathyergidae</taxon>
        <taxon>Heterocephalus</taxon>
    </lineage>
</organism>
<keyword evidence="2" id="KW-0472">Membrane</keyword>
<sequence>MKTMRDGYQNGSCTRQMSLQQILLLLMAMVTMTKCEMFWAYVPDPPLLHHPVTWEDSPVSVYVNNTAIAGPPSLGHIKEEIKEGFNYSGKGWGIPICFSQNGTVKSCLNFTWDTFNEGSLYGNKRHNIRMPWPSCGGSLEIDDPPQDYPQCMNKALTNNRIIPWARCRVDRPAIYNFTDQQEVLQDWSAQLDNCQGGANTEQQLTVGLWRVPSGPFQPMIWKLMVAMGGIKRIGVGPDSGLEGNITACVPQPYLLLLGGFEIDYENGTRQFNVTCDNCTLSNCVKFGYQNVLIIHQPSFVMLPVNLSEPWYAERGLQILESLNGLLKREKRVAGMIVAGIVTFIAFLISLSTAVVALSQSVQTAAFVDNLSMNVSQALELQEDIDIKMEEKLNALFDTVIYLGRSLEALKHRNHLQCHGEYRWICVTSLAYNMTDYNWQMVQDHLKGAWSHGNETSDLLKLHQQILSIQQAGRISLSPAQVAQSLYDHLKTLVPSSFFAKQIVRGLGLLAVGLLLMFLFFVIFSQYVRSMFLTLAVQLHYQKLITSKRPVSQ</sequence>
<evidence type="ECO:0000256" key="1">
    <source>
        <dbReference type="ARBA" id="ARBA00004328"/>
    </source>
</evidence>
<dbReference type="Proteomes" id="UP000694906">
    <property type="component" value="Unplaced"/>
</dbReference>
<protein>
    <submittedName>
        <fullName evidence="5">Endogenous retrovirus group K member 25 Env polyprotein-like</fullName>
    </submittedName>
</protein>
<evidence type="ECO:0000313" key="5">
    <source>
        <dbReference type="RefSeq" id="XP_012922065.1"/>
    </source>
</evidence>
<dbReference type="AlphaFoldDB" id="A0AAX6QM86"/>
<keyword evidence="2" id="KW-0812">Transmembrane</keyword>
<evidence type="ECO:0000259" key="3">
    <source>
        <dbReference type="Pfam" id="PF00517"/>
    </source>
</evidence>
<dbReference type="InterPro" id="IPR051255">
    <property type="entry name" value="Retroviral_env_glycoprotein"/>
</dbReference>
<feature type="transmembrane region" description="Helical" evidence="2">
    <location>
        <begin position="21"/>
        <end position="42"/>
    </location>
</feature>
<gene>
    <name evidence="5" type="primary">LOC101715120</name>
</gene>
<comment type="subcellular location">
    <subcellularLocation>
        <location evidence="1">Virion</location>
    </subcellularLocation>
</comment>
<dbReference type="InterPro" id="IPR000328">
    <property type="entry name" value="GP41-like"/>
</dbReference>
<dbReference type="PANTHER" id="PTHR34313:SF2">
    <property type="entry name" value="ENDOGENOUS RETROVIRUS GROUP K MEMBER 21 ENV POLYPROTEIN-LIKE"/>
    <property type="match status" value="1"/>
</dbReference>
<feature type="transmembrane region" description="Helical" evidence="2">
    <location>
        <begin position="506"/>
        <end position="527"/>
    </location>
</feature>
<feature type="transmembrane region" description="Helical" evidence="2">
    <location>
        <begin position="332"/>
        <end position="357"/>
    </location>
</feature>
<proteinExistence type="predicted"/>
<dbReference type="KEGG" id="hgl:101715120"/>
<dbReference type="RefSeq" id="XP_012922065.1">
    <property type="nucleotide sequence ID" value="XM_013066611.2"/>
</dbReference>
<reference evidence="5" key="1">
    <citation type="submission" date="2025-08" db="UniProtKB">
        <authorList>
            <consortium name="RefSeq"/>
        </authorList>
    </citation>
    <scope>IDENTIFICATION</scope>
</reference>
<evidence type="ECO:0000256" key="2">
    <source>
        <dbReference type="SAM" id="Phobius"/>
    </source>
</evidence>
<feature type="domain" description="Retroviral envelope protein GP41-like" evidence="3">
    <location>
        <begin position="353"/>
        <end position="541"/>
    </location>
</feature>
<dbReference type="GeneID" id="101715120"/>
<dbReference type="Pfam" id="PF00517">
    <property type="entry name" value="GP41"/>
    <property type="match status" value="1"/>
</dbReference>
<keyword evidence="2" id="KW-1133">Transmembrane helix</keyword>
<keyword evidence="4" id="KW-1185">Reference proteome</keyword>
<dbReference type="PANTHER" id="PTHR34313">
    <property type="entry name" value="ENDOGENOUS RETROVIRUS GROUP K MEMBER 113 ENV POLYPROTEIN-RELATED"/>
    <property type="match status" value="1"/>
</dbReference>
<evidence type="ECO:0000313" key="4">
    <source>
        <dbReference type="Proteomes" id="UP000694906"/>
    </source>
</evidence>
<name>A0AAX6QM86_HETGA</name>